<dbReference type="RefSeq" id="WP_368009418.1">
    <property type="nucleotide sequence ID" value="NZ_JAMXFF010000068.1"/>
</dbReference>
<gene>
    <name evidence="4" type="ORF">NG799_27075</name>
</gene>
<dbReference type="InterPro" id="IPR014015">
    <property type="entry name" value="Helicase_SF3_DNA-vir"/>
</dbReference>
<evidence type="ECO:0000256" key="1">
    <source>
        <dbReference type="ARBA" id="ARBA00022741"/>
    </source>
</evidence>
<keyword evidence="5" id="KW-1185">Reference proteome</keyword>
<keyword evidence="4" id="KW-0347">Helicase</keyword>
<proteinExistence type="predicted"/>
<dbReference type="CDD" id="cd01029">
    <property type="entry name" value="TOPRIM_primases"/>
    <property type="match status" value="1"/>
</dbReference>
<protein>
    <submittedName>
        <fullName evidence="4">Helicase superfamily 3</fullName>
    </submittedName>
</protein>
<evidence type="ECO:0000313" key="5">
    <source>
        <dbReference type="Proteomes" id="UP001525890"/>
    </source>
</evidence>
<evidence type="ECO:0000259" key="3">
    <source>
        <dbReference type="PROSITE" id="PS51206"/>
    </source>
</evidence>
<dbReference type="Proteomes" id="UP001525890">
    <property type="component" value="Unassembled WGS sequence"/>
</dbReference>
<keyword evidence="2" id="KW-0067">ATP-binding</keyword>
<feature type="domain" description="SF3 helicase" evidence="3">
    <location>
        <begin position="469"/>
        <end position="648"/>
    </location>
</feature>
<dbReference type="InterPro" id="IPR034154">
    <property type="entry name" value="TOPRIM_DnaG/twinkle"/>
</dbReference>
<dbReference type="PROSITE" id="PS51206">
    <property type="entry name" value="SF3_HELICASE_1"/>
    <property type="match status" value="1"/>
</dbReference>
<dbReference type="Gene3D" id="3.40.1360.10">
    <property type="match status" value="1"/>
</dbReference>
<dbReference type="EMBL" id="JAMXFF010000068">
    <property type="protein sequence ID" value="MCT7969981.1"/>
    <property type="molecule type" value="Genomic_DNA"/>
</dbReference>
<organism evidence="4 5">
    <name type="scientific">Laspinema palackyanum D2a</name>
    <dbReference type="NCBI Taxonomy" id="2953684"/>
    <lineage>
        <taxon>Bacteria</taxon>
        <taxon>Bacillati</taxon>
        <taxon>Cyanobacteriota</taxon>
        <taxon>Cyanophyceae</taxon>
        <taxon>Oscillatoriophycideae</taxon>
        <taxon>Oscillatoriales</taxon>
        <taxon>Laspinemataceae</taxon>
        <taxon>Laspinema</taxon>
        <taxon>Laspinema palackyanum</taxon>
    </lineage>
</organism>
<dbReference type="InterPro" id="IPR045455">
    <property type="entry name" value="NrS-1_pol-like_helicase"/>
</dbReference>
<reference evidence="4 5" key="1">
    <citation type="journal article" date="2022" name="Front. Microbiol.">
        <title>High genomic differentiation and limited gene flow indicate recent cryptic speciation within the genus Laspinema (cyanobacteria).</title>
        <authorList>
            <person name="Stanojkovic A."/>
            <person name="Skoupy S."/>
            <person name="Skaloud P."/>
            <person name="Dvorak P."/>
        </authorList>
    </citation>
    <scope>NUCLEOTIDE SEQUENCE [LARGE SCALE GENOMIC DNA]</scope>
    <source>
        <strain evidence="4 5">D2a</strain>
    </source>
</reference>
<keyword evidence="1" id="KW-0547">Nucleotide-binding</keyword>
<dbReference type="InterPro" id="IPR027417">
    <property type="entry name" value="P-loop_NTPase"/>
</dbReference>
<dbReference type="Pfam" id="PF19263">
    <property type="entry name" value="DUF5906"/>
    <property type="match status" value="1"/>
</dbReference>
<name>A0ABT2N2M6_9CYAN</name>
<sequence>MLYKQNSISRAISPVLGENSSFDIRRFLGTLTPAKGKNRYYCPVCKSNNLTVNLKNGAYSCWSGCESRDIRQAVAPWQTKILAPVVHRHDAPMPVRMPEGEPVVVRVNPGEAPQPQKASFLPKGVPAHATEIVYRYSSTQAVYRFEWEESSKPKPRKTFRQCHLNEDGLPVWSKGEKSWKAYREEEAFQAIASVNSGFPVLLLVEGEGCVEIARSLGLAAVTLQGSAWTEVELESFLRRVQEVNENAAIAILPDNDAAGLSKAAKVVTAASRQKVPCIHLDPLAICPDLPNKGDIREMVALMGAELVPKLEAELKEAASRPVAEPVDAGQSVEITQKALESLYGDKPGICVEDKLYCWVGTHYELSTDTKELSRIRQFCNNYPVIQKNGSIRFPYAYPRKVAEILEWVKLSVGIDSSETNPPGLNCTNGVLELLWNGSQPSWKLVQHDPNTHLYLYAPQVEYKPDADPTDCDRLLEALAPAQRVVFLKTIAASLDLETVRSHRGREVKALLLKGNGSNGKDSLREVVSLLYGGQGLTSVGFGDFAQADNGRKFPVAAIERSRVNWPSENADKVKLDRLQSLKIAITGDNSFAIERKGQDEYQIAPKCVHLFNVNDSPRLTAALDAIQTRYAVIAFNKTFKTNPDITKNELAADPRFKYHPEFVRESVAPAFLNRVLESLVALMQEGIDYQACAEALEAIQCESSHLWQFAKDVGLVFCKGSKLYAGEIWEALKQWYLENGTLESEVTDKGKEKFLWYDLPSHFDKLCKAVNQVPARIMSIFTNAKKGRDEGGTYLMDLAFADANCVSPDAMPDAGTPTQSQTDATDAILPTVEQKDNPSTCIVDVMATEKSIEEIDLIASVPCQQSDTASATVSATASATPVTASAEPIASPTEQDIKECAEWLALADNPDTFLEIRNLFSEIYQDYFEQFFQSAWSLLSESERVRLRGFMA</sequence>
<evidence type="ECO:0000313" key="4">
    <source>
        <dbReference type="EMBL" id="MCT7969981.1"/>
    </source>
</evidence>
<dbReference type="Gene3D" id="3.40.50.300">
    <property type="entry name" value="P-loop containing nucleotide triphosphate hydrolases"/>
    <property type="match status" value="1"/>
</dbReference>
<accession>A0ABT2N2M6</accession>
<dbReference type="Pfam" id="PF08706">
    <property type="entry name" value="D5_N"/>
    <property type="match status" value="1"/>
</dbReference>
<dbReference type="InterPro" id="IPR014818">
    <property type="entry name" value="Phage/plasmid_primase_P4_C"/>
</dbReference>
<keyword evidence="4" id="KW-0378">Hydrolase</keyword>
<evidence type="ECO:0000256" key="2">
    <source>
        <dbReference type="ARBA" id="ARBA00022840"/>
    </source>
</evidence>
<comment type="caution">
    <text evidence="4">The sequence shown here is derived from an EMBL/GenBank/DDBJ whole genome shotgun (WGS) entry which is preliminary data.</text>
</comment>
<dbReference type="GO" id="GO:0004386">
    <property type="term" value="F:helicase activity"/>
    <property type="evidence" value="ECO:0007669"/>
    <property type="project" value="UniProtKB-KW"/>
</dbReference>